<dbReference type="InterPro" id="IPR006439">
    <property type="entry name" value="HAD-SF_hydro_IA"/>
</dbReference>
<protein>
    <submittedName>
        <fullName evidence="1">HAD-IA family hydrolase</fullName>
    </submittedName>
</protein>
<gene>
    <name evidence="1" type="ORF">AAA083_04545</name>
</gene>
<organism evidence="1 2">
    <name type="scientific">Raoultibacter massiliensis</name>
    <dbReference type="NCBI Taxonomy" id="1852371"/>
    <lineage>
        <taxon>Bacteria</taxon>
        <taxon>Bacillati</taxon>
        <taxon>Actinomycetota</taxon>
        <taxon>Coriobacteriia</taxon>
        <taxon>Eggerthellales</taxon>
        <taxon>Eggerthellaceae</taxon>
        <taxon>Raoultibacter</taxon>
    </lineage>
</organism>
<evidence type="ECO:0000313" key="1">
    <source>
        <dbReference type="EMBL" id="MEQ3362242.1"/>
    </source>
</evidence>
<dbReference type="GO" id="GO:0016787">
    <property type="term" value="F:hydrolase activity"/>
    <property type="evidence" value="ECO:0007669"/>
    <property type="project" value="UniProtKB-KW"/>
</dbReference>
<dbReference type="PANTHER" id="PTHR46191:SF2">
    <property type="entry name" value="HALOACID DEHALOGENASE-LIKE HYDROLASE DOMAIN-CONTAINING PROTEIN 3"/>
    <property type="match status" value="1"/>
</dbReference>
<dbReference type="Pfam" id="PF00702">
    <property type="entry name" value="Hydrolase"/>
    <property type="match status" value="1"/>
</dbReference>
<dbReference type="RefSeq" id="WP_349227220.1">
    <property type="nucleotide sequence ID" value="NZ_JBBNOP010000003.1"/>
</dbReference>
<proteinExistence type="predicted"/>
<dbReference type="InterPro" id="IPR051828">
    <property type="entry name" value="HAD-like_hydrolase_domain"/>
</dbReference>
<dbReference type="Gene3D" id="1.10.150.720">
    <property type="entry name" value="Haloacid dehalogenase-like hydrolase"/>
    <property type="match status" value="1"/>
</dbReference>
<name>A0ABV1JAX6_9ACTN</name>
<dbReference type="EMBL" id="JBBNOP010000003">
    <property type="protein sequence ID" value="MEQ3362242.1"/>
    <property type="molecule type" value="Genomic_DNA"/>
</dbReference>
<dbReference type="Gene3D" id="3.40.50.1000">
    <property type="entry name" value="HAD superfamily/HAD-like"/>
    <property type="match status" value="1"/>
</dbReference>
<dbReference type="InterPro" id="IPR036412">
    <property type="entry name" value="HAD-like_sf"/>
</dbReference>
<dbReference type="SUPFAM" id="SSF56784">
    <property type="entry name" value="HAD-like"/>
    <property type="match status" value="1"/>
</dbReference>
<dbReference type="InterPro" id="IPR023214">
    <property type="entry name" value="HAD_sf"/>
</dbReference>
<evidence type="ECO:0000313" key="2">
    <source>
        <dbReference type="Proteomes" id="UP001487305"/>
    </source>
</evidence>
<dbReference type="InterPro" id="IPR044924">
    <property type="entry name" value="HAD-SF_hydro_IA_REG-2-like_cap"/>
</dbReference>
<keyword evidence="2" id="KW-1185">Reference proteome</keyword>
<dbReference type="NCBIfam" id="TIGR01549">
    <property type="entry name" value="HAD-SF-IA-v1"/>
    <property type="match status" value="1"/>
</dbReference>
<dbReference type="PRINTS" id="PR00413">
    <property type="entry name" value="HADHALOGNASE"/>
</dbReference>
<accession>A0ABV1JAX6</accession>
<reference evidence="1 2" key="1">
    <citation type="submission" date="2024-04" db="EMBL/GenBank/DDBJ databases">
        <title>Human intestinal bacterial collection.</title>
        <authorList>
            <person name="Pauvert C."/>
            <person name="Hitch T.C.A."/>
            <person name="Clavel T."/>
        </authorList>
    </citation>
    <scope>NUCLEOTIDE SEQUENCE [LARGE SCALE GENOMIC DNA]</scope>
    <source>
        <strain evidence="1 2">CLA-KB-H42</strain>
    </source>
</reference>
<dbReference type="PANTHER" id="PTHR46191">
    <property type="match status" value="1"/>
</dbReference>
<dbReference type="SFLD" id="SFLDG01129">
    <property type="entry name" value="C1.5:_HAD__Beta-PGM__Phosphata"/>
    <property type="match status" value="1"/>
</dbReference>
<sequence>MVKAVFFDVGSTLIDADPEIDGTFCEVAAARGHEVDPAEVSACLPAVNRFYEEEYLRDGDFWCSPEGSVEMYLDMYRYLSHLTGLAHDAEGIAADVNEAYCRPSYWRIHDDVLPCLKELKRSHLRLAIVSNWSPNLENLIQGLRMAPYFDEIVSSADVGYRKPNPMIFTIALERMGLAPSEVMHVGDRPDADGAGAADAGIAPVILDRAETLGDCGFATVRSLFELPALVRAAQSGR</sequence>
<comment type="caution">
    <text evidence="1">The sequence shown here is derived from an EMBL/GenBank/DDBJ whole genome shotgun (WGS) entry which is preliminary data.</text>
</comment>
<dbReference type="Proteomes" id="UP001487305">
    <property type="component" value="Unassembled WGS sequence"/>
</dbReference>
<keyword evidence="1" id="KW-0378">Hydrolase</keyword>
<dbReference type="SFLD" id="SFLDS00003">
    <property type="entry name" value="Haloacid_Dehalogenase"/>
    <property type="match status" value="1"/>
</dbReference>